<keyword evidence="2" id="KW-1185">Reference proteome</keyword>
<dbReference type="Proteomes" id="UP000635278">
    <property type="component" value="Unassembled WGS sequence"/>
</dbReference>
<gene>
    <name evidence="1" type="ORF">GOB93_14100</name>
</gene>
<organism evidence="1 2">
    <name type="scientific">Acetobacter musti</name>
    <dbReference type="NCBI Taxonomy" id="864732"/>
    <lineage>
        <taxon>Bacteria</taxon>
        <taxon>Pseudomonadati</taxon>
        <taxon>Pseudomonadota</taxon>
        <taxon>Alphaproteobacteria</taxon>
        <taxon>Acetobacterales</taxon>
        <taxon>Acetobacteraceae</taxon>
        <taxon>Acetobacter</taxon>
    </lineage>
</organism>
<reference evidence="1 2" key="1">
    <citation type="journal article" date="2020" name="Int. J. Syst. Evol. Microbiol.">
        <title>Novel acetic acid bacteria from cider fermentations: Acetobacter conturbans sp. nov. and Acetobacter fallax sp. nov.</title>
        <authorList>
            <person name="Sombolestani A.S."/>
            <person name="Cleenwerck I."/>
            <person name="Cnockaert M."/>
            <person name="Borremans W."/>
            <person name="Wieme A.D."/>
            <person name="De Vuyst L."/>
            <person name="Vandamme P."/>
        </authorList>
    </citation>
    <scope>NUCLEOTIDE SEQUENCE [LARGE SCALE GENOMIC DNA]</scope>
    <source>
        <strain evidence="1 2">LMG 30640</strain>
    </source>
</reference>
<accession>A0ABX0JTA4</accession>
<dbReference type="RefSeq" id="WP_173584158.1">
    <property type="nucleotide sequence ID" value="NZ_WOTB01000020.1"/>
</dbReference>
<sequence length="110" mass="11988">MREPTPEMIEAGAAAAHGESDWHRAADFTKVRHRDYVAPVIKAALAAAPSPWRPIAEAKDRDVPNALLCIAGEPDVFLGSSRNGVWCDELDMVEPTHFMEIPAPPESADE</sequence>
<evidence type="ECO:0000313" key="2">
    <source>
        <dbReference type="Proteomes" id="UP000635278"/>
    </source>
</evidence>
<evidence type="ECO:0000313" key="1">
    <source>
        <dbReference type="EMBL" id="NHN85765.1"/>
    </source>
</evidence>
<name>A0ABX0JTA4_9PROT</name>
<proteinExistence type="predicted"/>
<comment type="caution">
    <text evidence="1">The sequence shown here is derived from an EMBL/GenBank/DDBJ whole genome shotgun (WGS) entry which is preliminary data.</text>
</comment>
<protein>
    <submittedName>
        <fullName evidence="1">Uncharacterized protein</fullName>
    </submittedName>
</protein>
<dbReference type="EMBL" id="WOTB01000020">
    <property type="protein sequence ID" value="NHN85765.1"/>
    <property type="molecule type" value="Genomic_DNA"/>
</dbReference>